<dbReference type="Proteomes" id="UP000786989">
    <property type="component" value="Unassembled WGS sequence"/>
</dbReference>
<evidence type="ECO:0008006" key="4">
    <source>
        <dbReference type="Google" id="ProtNLM"/>
    </source>
</evidence>
<proteinExistence type="predicted"/>
<evidence type="ECO:0000256" key="1">
    <source>
        <dbReference type="SAM" id="MobiDB-lite"/>
    </source>
</evidence>
<dbReference type="InterPro" id="IPR051805">
    <property type="entry name" value="Dehydratase_Activator_Redct"/>
</dbReference>
<feature type="compositionally biased region" description="Polar residues" evidence="1">
    <location>
        <begin position="10"/>
        <end position="22"/>
    </location>
</feature>
<evidence type="ECO:0000313" key="2">
    <source>
        <dbReference type="EMBL" id="HJF64536.1"/>
    </source>
</evidence>
<comment type="caution">
    <text evidence="2">The sequence shown here is derived from an EMBL/GenBank/DDBJ whole genome shotgun (WGS) entry which is preliminary data.</text>
</comment>
<feature type="region of interest" description="Disordered" evidence="1">
    <location>
        <begin position="1"/>
        <end position="57"/>
    </location>
</feature>
<accession>A0A9D2UUV7</accession>
<dbReference type="Pfam" id="PF06050">
    <property type="entry name" value="HGD-D"/>
    <property type="match status" value="1"/>
</dbReference>
<sequence>MFDSIRGKTPGSQTADASQTIPRQKGDMAESGALHAEAPVKTNAKAPTAAMDKPVQPIESRRLGKDEPLTLRAATFLGDALDTLDRRRTETAPFARISMPDAGEKQTGPWALVPKHKRPKRNRHSRKKVAFLRYGYYDIVFKFFVEHVLDADFVALPEPTRKTIEMGSAASNDFVCAPFKHILGDYMEALELGADVLVQFTGPCRLGYYGELQESILRDAGYEFEMLNFATVTGKPLQDYISLCKKKVNPDLSLTQGVANMLAAFKMIESLDAYNDLFLRLAGHETEADSFERARKTYFADMRAASCRHDIDEAQKRGIAALEQLPVSVPADPVRVGIVGEYFTAVDAASNLDLERKFLDMGVELYRMMNLTNRNLHYNEPNLRRSVSEYVNFDMGPTSTMTIAAAKNYAEQGFDGIVHLKSSGCTPEIDCMPVLQRISRDYRIPILFLSYDSQTSDTGLDTRIEAFYDMIAMRKAR</sequence>
<reference evidence="2" key="1">
    <citation type="journal article" date="2021" name="PeerJ">
        <title>Extensive microbial diversity within the chicken gut microbiome revealed by metagenomics and culture.</title>
        <authorList>
            <person name="Gilroy R."/>
            <person name="Ravi A."/>
            <person name="Getino M."/>
            <person name="Pursley I."/>
            <person name="Horton D.L."/>
            <person name="Alikhan N.F."/>
            <person name="Baker D."/>
            <person name="Gharbi K."/>
            <person name="Hall N."/>
            <person name="Watson M."/>
            <person name="Adriaenssens E.M."/>
            <person name="Foster-Nyarko E."/>
            <person name="Jarju S."/>
            <person name="Secka A."/>
            <person name="Antonio M."/>
            <person name="Oren A."/>
            <person name="Chaudhuri R.R."/>
            <person name="La Ragione R."/>
            <person name="Hildebrand F."/>
            <person name="Pallen M.J."/>
        </authorList>
    </citation>
    <scope>NUCLEOTIDE SEQUENCE</scope>
    <source>
        <strain evidence="2">ChiGjej6B6-11269</strain>
    </source>
</reference>
<dbReference type="Gene3D" id="3.40.50.11900">
    <property type="match status" value="1"/>
</dbReference>
<gene>
    <name evidence="2" type="ORF">K8U77_00250</name>
</gene>
<dbReference type="PANTHER" id="PTHR32329:SF2">
    <property type="entry name" value="BIFUNCTIONAL PROTEIN [INCLUDES 2-HYDROXYACYL-COA DEHYDRATASE (N-TER) AND ITS ACTIVATOR DOMAIN (C_TERM)"/>
    <property type="match status" value="1"/>
</dbReference>
<evidence type="ECO:0000313" key="3">
    <source>
        <dbReference type="Proteomes" id="UP000786989"/>
    </source>
</evidence>
<reference evidence="2" key="2">
    <citation type="submission" date="2021-09" db="EMBL/GenBank/DDBJ databases">
        <authorList>
            <person name="Gilroy R."/>
        </authorList>
    </citation>
    <scope>NUCLEOTIDE SEQUENCE</scope>
    <source>
        <strain evidence="2">ChiGjej6B6-11269</strain>
    </source>
</reference>
<dbReference type="AlphaFoldDB" id="A0A9D2UUV7"/>
<organism evidence="2 3">
    <name type="scientific">Slackia equolifaciens</name>
    <dbReference type="NCBI Taxonomy" id="498718"/>
    <lineage>
        <taxon>Bacteria</taxon>
        <taxon>Bacillati</taxon>
        <taxon>Actinomycetota</taxon>
        <taxon>Coriobacteriia</taxon>
        <taxon>Eggerthellales</taxon>
        <taxon>Eggerthellaceae</taxon>
        <taxon>Slackia</taxon>
    </lineage>
</organism>
<dbReference type="EMBL" id="DYWI01000004">
    <property type="protein sequence ID" value="HJF64536.1"/>
    <property type="molecule type" value="Genomic_DNA"/>
</dbReference>
<dbReference type="PANTHER" id="PTHR32329">
    <property type="entry name" value="BIFUNCTIONAL PROTEIN [INCLUDES 2-HYDROXYACYL-COA DEHYDRATASE (N-TER) AND ITS ACTIVATOR DOMAIN (C_TERM)-RELATED"/>
    <property type="match status" value="1"/>
</dbReference>
<name>A0A9D2UUV7_9ACTN</name>
<protein>
    <recommendedName>
        <fullName evidence="4">2-hydroxyglutaryl-CoA dehydratase</fullName>
    </recommendedName>
</protein>
<dbReference type="InterPro" id="IPR010327">
    <property type="entry name" value="FldB/FldC_alpha/beta"/>
</dbReference>